<protein>
    <submittedName>
        <fullName evidence="1">Uncharacterized protein</fullName>
    </submittedName>
</protein>
<name>A0AAD5WJN0_PARTN</name>
<sequence length="134" mass="15813">MKLDVGDLQLNWQHNLASINFKLYCEQLERVYNALKEKYPTLIRRKRAALARQCQTSHCTQLRLILKNWRELSSCLTYPTIQRLRRPIMPYASSQWIIPCVDADSRHLIKLNRHVRSIWFEAKVMAISSRSGSL</sequence>
<dbReference type="EMBL" id="JAHQIW010007221">
    <property type="protein sequence ID" value="KAJ1373054.1"/>
    <property type="molecule type" value="Genomic_DNA"/>
</dbReference>
<gene>
    <name evidence="1" type="ORF">KIN20_035383</name>
</gene>
<proteinExistence type="predicted"/>
<reference evidence="1" key="1">
    <citation type="submission" date="2021-06" db="EMBL/GenBank/DDBJ databases">
        <title>Parelaphostrongylus tenuis whole genome reference sequence.</title>
        <authorList>
            <person name="Garwood T.J."/>
            <person name="Larsen P.A."/>
            <person name="Fountain-Jones N.M."/>
            <person name="Garbe J.R."/>
            <person name="Macchietto M.G."/>
            <person name="Kania S.A."/>
            <person name="Gerhold R.W."/>
            <person name="Richards J.E."/>
            <person name="Wolf T.M."/>
        </authorList>
    </citation>
    <scope>NUCLEOTIDE SEQUENCE</scope>
    <source>
        <strain evidence="1">MNPRO001-30</strain>
        <tissue evidence="1">Meninges</tissue>
    </source>
</reference>
<accession>A0AAD5WJN0</accession>
<dbReference type="AlphaFoldDB" id="A0AAD5WJN0"/>
<organism evidence="1 2">
    <name type="scientific">Parelaphostrongylus tenuis</name>
    <name type="common">Meningeal worm</name>
    <dbReference type="NCBI Taxonomy" id="148309"/>
    <lineage>
        <taxon>Eukaryota</taxon>
        <taxon>Metazoa</taxon>
        <taxon>Ecdysozoa</taxon>
        <taxon>Nematoda</taxon>
        <taxon>Chromadorea</taxon>
        <taxon>Rhabditida</taxon>
        <taxon>Rhabditina</taxon>
        <taxon>Rhabditomorpha</taxon>
        <taxon>Strongyloidea</taxon>
        <taxon>Metastrongylidae</taxon>
        <taxon>Parelaphostrongylus</taxon>
    </lineage>
</organism>
<dbReference type="Proteomes" id="UP001196413">
    <property type="component" value="Unassembled WGS sequence"/>
</dbReference>
<evidence type="ECO:0000313" key="2">
    <source>
        <dbReference type="Proteomes" id="UP001196413"/>
    </source>
</evidence>
<evidence type="ECO:0000313" key="1">
    <source>
        <dbReference type="EMBL" id="KAJ1373054.1"/>
    </source>
</evidence>
<keyword evidence="2" id="KW-1185">Reference proteome</keyword>
<comment type="caution">
    <text evidence="1">The sequence shown here is derived from an EMBL/GenBank/DDBJ whole genome shotgun (WGS) entry which is preliminary data.</text>
</comment>